<dbReference type="Gene3D" id="2.40.160.90">
    <property type="match status" value="1"/>
</dbReference>
<dbReference type="PROSITE" id="PS51257">
    <property type="entry name" value="PROKAR_LIPOPROTEIN"/>
    <property type="match status" value="1"/>
</dbReference>
<gene>
    <name evidence="2" type="ORF">GCM10007315_17230</name>
</gene>
<organism evidence="2 3">
    <name type="scientific">Neogemmobacter tilapiae</name>
    <dbReference type="NCBI Taxonomy" id="875041"/>
    <lineage>
        <taxon>Bacteria</taxon>
        <taxon>Pseudomonadati</taxon>
        <taxon>Pseudomonadota</taxon>
        <taxon>Alphaproteobacteria</taxon>
        <taxon>Rhodobacterales</taxon>
        <taxon>Paracoccaceae</taxon>
        <taxon>Neogemmobacter</taxon>
    </lineage>
</organism>
<comment type="caution">
    <text evidence="2">The sequence shown here is derived from an EMBL/GenBank/DDBJ whole genome shotgun (WGS) entry which is preliminary data.</text>
</comment>
<protein>
    <recommendedName>
        <fullName evidence="4">Thymidylate synthase</fullName>
    </recommendedName>
</protein>
<name>A0A918WKU8_9RHOB</name>
<dbReference type="InterPro" id="IPR011250">
    <property type="entry name" value="OMP/PagP_B-barrel"/>
</dbReference>
<dbReference type="RefSeq" id="WP_189411221.1">
    <property type="nucleotide sequence ID" value="NZ_BMYJ01000004.1"/>
</dbReference>
<evidence type="ECO:0000256" key="1">
    <source>
        <dbReference type="SAM" id="SignalP"/>
    </source>
</evidence>
<keyword evidence="1" id="KW-0732">Signal</keyword>
<dbReference type="Proteomes" id="UP000638981">
    <property type="component" value="Unassembled WGS sequence"/>
</dbReference>
<keyword evidence="3" id="KW-1185">Reference proteome</keyword>
<reference evidence="2" key="1">
    <citation type="journal article" date="2014" name="Int. J. Syst. Evol. Microbiol.">
        <title>Complete genome sequence of Corynebacterium casei LMG S-19264T (=DSM 44701T), isolated from a smear-ripened cheese.</title>
        <authorList>
            <consortium name="US DOE Joint Genome Institute (JGI-PGF)"/>
            <person name="Walter F."/>
            <person name="Albersmeier A."/>
            <person name="Kalinowski J."/>
            <person name="Ruckert C."/>
        </authorList>
    </citation>
    <scope>NUCLEOTIDE SEQUENCE</scope>
    <source>
        <strain evidence="2">KCTC 23310</strain>
    </source>
</reference>
<dbReference type="SUPFAM" id="SSF56925">
    <property type="entry name" value="OMPA-like"/>
    <property type="match status" value="1"/>
</dbReference>
<evidence type="ECO:0008006" key="4">
    <source>
        <dbReference type="Google" id="ProtNLM"/>
    </source>
</evidence>
<feature type="signal peptide" evidence="1">
    <location>
        <begin position="1"/>
        <end position="20"/>
    </location>
</feature>
<evidence type="ECO:0000313" key="3">
    <source>
        <dbReference type="Proteomes" id="UP000638981"/>
    </source>
</evidence>
<evidence type="ECO:0000313" key="2">
    <source>
        <dbReference type="EMBL" id="GHC54787.1"/>
    </source>
</evidence>
<sequence>MDMWKQFAVLAMVSSLAACSGDTPGSNGGGGSSGSNMLPSAIKGGVNQASYNAASNSLSVNFDVLDASSVEATFRRASQLDVPGYKAFTLQESKTQRRLTAYFSEKEGVTAGIVADGYQFVNHVGGASVQRTGSYSQPSSGLATYEGRYVGLINAASNNGGNLDPRSPVRVVGVVRINADFTNGAINGGVDNRRVVGPAPFTTTEDFRFIGLEITKIKSDGSFVGKVTDPTGSAIGDYAGLFGGQNAKNVAVGLDFDPGVGGNGKEHGVIVIGCKKIKKGVPCN</sequence>
<dbReference type="AlphaFoldDB" id="A0A918WKU8"/>
<feature type="chain" id="PRO_5038139768" description="Thymidylate synthase" evidence="1">
    <location>
        <begin position="21"/>
        <end position="284"/>
    </location>
</feature>
<proteinExistence type="predicted"/>
<reference evidence="2" key="2">
    <citation type="submission" date="2020-09" db="EMBL/GenBank/DDBJ databases">
        <authorList>
            <person name="Sun Q."/>
            <person name="Kim S."/>
        </authorList>
    </citation>
    <scope>NUCLEOTIDE SEQUENCE</scope>
    <source>
        <strain evidence="2">KCTC 23310</strain>
    </source>
</reference>
<accession>A0A918WKU8</accession>
<dbReference type="EMBL" id="BMYJ01000004">
    <property type="protein sequence ID" value="GHC54787.1"/>
    <property type="molecule type" value="Genomic_DNA"/>
</dbReference>